<proteinExistence type="inferred from homology"/>
<organism evidence="4">
    <name type="scientific">Noccaea caerulescens</name>
    <name type="common">Alpine penny-cress</name>
    <name type="synonym">Thlaspi caerulescens</name>
    <dbReference type="NCBI Taxonomy" id="107243"/>
    <lineage>
        <taxon>Eukaryota</taxon>
        <taxon>Viridiplantae</taxon>
        <taxon>Streptophyta</taxon>
        <taxon>Embryophyta</taxon>
        <taxon>Tracheophyta</taxon>
        <taxon>Spermatophyta</taxon>
        <taxon>Magnoliopsida</taxon>
        <taxon>eudicotyledons</taxon>
        <taxon>Gunneridae</taxon>
        <taxon>Pentapetalae</taxon>
        <taxon>rosids</taxon>
        <taxon>malvids</taxon>
        <taxon>Brassicales</taxon>
        <taxon>Brassicaceae</taxon>
        <taxon>Coluteocarpeae</taxon>
        <taxon>Noccaea</taxon>
    </lineage>
</organism>
<dbReference type="EMBL" id="GEVI01007611">
    <property type="protein sequence ID" value="JAU24709.1"/>
    <property type="molecule type" value="Transcribed_RNA"/>
</dbReference>
<keyword evidence="2" id="KW-0805">Transcription regulation</keyword>
<dbReference type="PANTHER" id="PTHR13068">
    <property type="entry name" value="CGI-12 PROTEIN-RELATED"/>
    <property type="match status" value="1"/>
</dbReference>
<dbReference type="AlphaFoldDB" id="A0A1J3E3L4"/>
<gene>
    <name evidence="4" type="ORF">GA_TR21093_c0_g1_i1_g.70045</name>
</gene>
<evidence type="ECO:0000256" key="2">
    <source>
        <dbReference type="ARBA" id="ARBA00022472"/>
    </source>
</evidence>
<name>A0A1J3E3L4_NOCCA</name>
<protein>
    <submittedName>
        <fullName evidence="4">Transcription termination factor 3, mitochondrial</fullName>
    </submittedName>
</protein>
<sequence length="577" mass="66226">MKLMRKPKFTSLLKWVSQLPLETPFTPLIRGTQNPRSFATAQVSRKESSVRRTRNGIRITPTIRKMAEEAMLDYFYSTRGLQYMVAESMSKNSPVFIDNLLKKVDCVAVSDINQSITRHLRFQPVNEFEPFLESSGLKPTEYSDLVPCDKLFLKEDAFLLENHHVLCYSGIDPKRIGKIFKEAREVFGYGTGVLASKIKAYEDLGFNRLLVSKLIVCSPSILIGDTNVELGKVLEMLKSMGFELDWVMKNLSEEASYDWSSVSRVLSFLREICFDEDELCGLIGKHPRLVFEDSGRWTMILAGFETKLGSSRSELCSLFRNFPQIQVEKCVTNLRRCFLFLKEIEMEDDEIRKVFRSHSWWLASCRLKKTGSLFVNLKAHGNRICRVVKENPEEMKKWTLGSKIEPLQTVEDVDSKAMKTEFLLDLGYKEKTEEMVRAVKSFRGRGSELRERFDVLVSLGLNEEDVKDMVKASPDILTQASDVLEAKVKYLVEELGYPLSTLVAFPSCLKFTLVRMKLRFGMFSWLQARGKVDPKLAVSTLLALSHKDFARCYVNRHPDGPKHLEDLKKQLLCDEQD</sequence>
<dbReference type="GO" id="GO:0006353">
    <property type="term" value="P:DNA-templated transcription termination"/>
    <property type="evidence" value="ECO:0007669"/>
    <property type="project" value="UniProtKB-KW"/>
</dbReference>
<keyword evidence="3" id="KW-0809">Transit peptide</keyword>
<evidence type="ECO:0000256" key="1">
    <source>
        <dbReference type="ARBA" id="ARBA00007692"/>
    </source>
</evidence>
<dbReference type="Pfam" id="PF02536">
    <property type="entry name" value="mTERF"/>
    <property type="match status" value="2"/>
</dbReference>
<dbReference type="InterPro" id="IPR038538">
    <property type="entry name" value="MTERF_sf"/>
</dbReference>
<reference evidence="4" key="1">
    <citation type="submission" date="2016-07" db="EMBL/GenBank/DDBJ databases">
        <title>De novo transcriptome assembly of four accessions of the metal hyperaccumulator plant Noccaea caerulescens.</title>
        <authorList>
            <person name="Blande D."/>
            <person name="Halimaa P."/>
            <person name="Tervahauta A.I."/>
            <person name="Aarts M.G."/>
            <person name="Karenlampi S.O."/>
        </authorList>
    </citation>
    <scope>NUCLEOTIDE SEQUENCE</scope>
</reference>
<keyword evidence="2" id="KW-0804">Transcription</keyword>
<keyword evidence="2" id="KW-0806">Transcription termination</keyword>
<dbReference type="GO" id="GO:0005737">
    <property type="term" value="C:cytoplasm"/>
    <property type="evidence" value="ECO:0007669"/>
    <property type="project" value="UniProtKB-ARBA"/>
</dbReference>
<evidence type="ECO:0000313" key="4">
    <source>
        <dbReference type="EMBL" id="JAU24709.1"/>
    </source>
</evidence>
<dbReference type="GO" id="GO:0003676">
    <property type="term" value="F:nucleic acid binding"/>
    <property type="evidence" value="ECO:0007669"/>
    <property type="project" value="InterPro"/>
</dbReference>
<dbReference type="InterPro" id="IPR003690">
    <property type="entry name" value="MTERF"/>
</dbReference>
<accession>A0A1J3E3L4</accession>
<evidence type="ECO:0000256" key="3">
    <source>
        <dbReference type="ARBA" id="ARBA00022946"/>
    </source>
</evidence>
<comment type="similarity">
    <text evidence="1">Belongs to the mTERF family.</text>
</comment>
<dbReference type="Gene3D" id="1.25.70.10">
    <property type="entry name" value="Transcription termination factor 3, mitochondrial"/>
    <property type="match status" value="2"/>
</dbReference>
<dbReference type="SMART" id="SM00733">
    <property type="entry name" value="Mterf"/>
    <property type="match status" value="5"/>
</dbReference>
<dbReference type="PANTHER" id="PTHR13068:SF38">
    <property type="entry name" value="TRANSCRIPTION TERMINATION FACTOR FAMILY PROTEIN"/>
    <property type="match status" value="1"/>
</dbReference>
<dbReference type="FunFam" id="1.25.70.10:FF:000014">
    <property type="entry name" value="Transcription termination factor MTEF18, mitochondrial"/>
    <property type="match status" value="1"/>
</dbReference>